<evidence type="ECO:0008006" key="3">
    <source>
        <dbReference type="Google" id="ProtNLM"/>
    </source>
</evidence>
<organism evidence="1 2">
    <name type="scientific">Pleurodeles waltl</name>
    <name type="common">Iberian ribbed newt</name>
    <dbReference type="NCBI Taxonomy" id="8319"/>
    <lineage>
        <taxon>Eukaryota</taxon>
        <taxon>Metazoa</taxon>
        <taxon>Chordata</taxon>
        <taxon>Craniata</taxon>
        <taxon>Vertebrata</taxon>
        <taxon>Euteleostomi</taxon>
        <taxon>Amphibia</taxon>
        <taxon>Batrachia</taxon>
        <taxon>Caudata</taxon>
        <taxon>Salamandroidea</taxon>
        <taxon>Salamandridae</taxon>
        <taxon>Pleurodelinae</taxon>
        <taxon>Pleurodeles</taxon>
    </lineage>
</organism>
<feature type="non-terminal residue" evidence="1">
    <location>
        <position position="79"/>
    </location>
</feature>
<dbReference type="EMBL" id="JANPWB010000001">
    <property type="protein sequence ID" value="KAJ1215924.1"/>
    <property type="molecule type" value="Genomic_DNA"/>
</dbReference>
<keyword evidence="2" id="KW-1185">Reference proteome</keyword>
<proteinExistence type="predicted"/>
<accession>A0AAV7WRM8</accession>
<name>A0AAV7WRM8_PLEWA</name>
<protein>
    <recommendedName>
        <fullName evidence="3">RNase H type-1 domain-containing protein</fullName>
    </recommendedName>
</protein>
<dbReference type="AlphaFoldDB" id="A0AAV7WRM8"/>
<evidence type="ECO:0000313" key="2">
    <source>
        <dbReference type="Proteomes" id="UP001066276"/>
    </source>
</evidence>
<dbReference type="Proteomes" id="UP001066276">
    <property type="component" value="Chromosome 1_1"/>
</dbReference>
<comment type="caution">
    <text evidence="1">The sequence shown here is derived from an EMBL/GenBank/DDBJ whole genome shotgun (WGS) entry which is preliminary data.</text>
</comment>
<sequence>MIIESDASRLGWGANCGDISMGGRWSEEELSLHINYLELLAGSFAIKSLTSDKVCYSILLRMDNISAVQYINRLGGTGS</sequence>
<dbReference type="CDD" id="cd09275">
    <property type="entry name" value="RNase_HI_RT_DIRS1"/>
    <property type="match status" value="1"/>
</dbReference>
<gene>
    <name evidence="1" type="ORF">NDU88_003530</name>
</gene>
<feature type="non-terminal residue" evidence="1">
    <location>
        <position position="1"/>
    </location>
</feature>
<evidence type="ECO:0000313" key="1">
    <source>
        <dbReference type="EMBL" id="KAJ1215924.1"/>
    </source>
</evidence>
<reference evidence="1" key="1">
    <citation type="journal article" date="2022" name="bioRxiv">
        <title>Sequencing and chromosome-scale assembly of the giantPleurodeles waltlgenome.</title>
        <authorList>
            <person name="Brown T."/>
            <person name="Elewa A."/>
            <person name="Iarovenko S."/>
            <person name="Subramanian E."/>
            <person name="Araus A.J."/>
            <person name="Petzold A."/>
            <person name="Susuki M."/>
            <person name="Suzuki K.-i.T."/>
            <person name="Hayashi T."/>
            <person name="Toyoda A."/>
            <person name="Oliveira C."/>
            <person name="Osipova E."/>
            <person name="Leigh N.D."/>
            <person name="Simon A."/>
            <person name="Yun M.H."/>
        </authorList>
    </citation>
    <scope>NUCLEOTIDE SEQUENCE</scope>
    <source>
        <strain evidence="1">20211129_DDA</strain>
        <tissue evidence="1">Liver</tissue>
    </source>
</reference>